<comment type="caution">
    <text evidence="1">The sequence shown here is derived from an EMBL/GenBank/DDBJ whole genome shotgun (WGS) entry which is preliminary data.</text>
</comment>
<evidence type="ECO:0000313" key="1">
    <source>
        <dbReference type="EMBL" id="RXI06789.1"/>
    </source>
</evidence>
<evidence type="ECO:0000313" key="2">
    <source>
        <dbReference type="Proteomes" id="UP000290289"/>
    </source>
</evidence>
<name>A0A498KF59_MALDO</name>
<proteinExistence type="predicted"/>
<dbReference type="AlphaFoldDB" id="A0A498KF59"/>
<gene>
    <name evidence="1" type="ORF">DVH24_025925</name>
</gene>
<reference evidence="1 2" key="1">
    <citation type="submission" date="2018-10" db="EMBL/GenBank/DDBJ databases">
        <title>A high-quality apple genome assembly.</title>
        <authorList>
            <person name="Hu J."/>
        </authorList>
    </citation>
    <scope>NUCLEOTIDE SEQUENCE [LARGE SCALE GENOMIC DNA]</scope>
    <source>
        <strain evidence="2">cv. HFTH1</strain>
        <tissue evidence="1">Young leaf</tissue>
    </source>
</reference>
<keyword evidence="2" id="KW-1185">Reference proteome</keyword>
<accession>A0A498KF59</accession>
<dbReference type="EMBL" id="RDQH01000328">
    <property type="protein sequence ID" value="RXI06789.1"/>
    <property type="molecule type" value="Genomic_DNA"/>
</dbReference>
<dbReference type="Proteomes" id="UP000290289">
    <property type="component" value="Chromosome 2"/>
</dbReference>
<sequence>MSIAEKRYITFREMMTRLVDTSNRKCLILDQINKMLNNEIAKLLRKSLNSANTLKINDYLNHIGVLKKKIEEGKSNVVEIEPSQILNLNASAQELPEDLQYKKKPSLVQNAVEIQVHSKTPKWNQFQMQLIWKFKWRHQQRKQFQMWPKWKFR</sequence>
<organism evidence="1 2">
    <name type="scientific">Malus domestica</name>
    <name type="common">Apple</name>
    <name type="synonym">Pyrus malus</name>
    <dbReference type="NCBI Taxonomy" id="3750"/>
    <lineage>
        <taxon>Eukaryota</taxon>
        <taxon>Viridiplantae</taxon>
        <taxon>Streptophyta</taxon>
        <taxon>Embryophyta</taxon>
        <taxon>Tracheophyta</taxon>
        <taxon>Spermatophyta</taxon>
        <taxon>Magnoliopsida</taxon>
        <taxon>eudicotyledons</taxon>
        <taxon>Gunneridae</taxon>
        <taxon>Pentapetalae</taxon>
        <taxon>rosids</taxon>
        <taxon>fabids</taxon>
        <taxon>Rosales</taxon>
        <taxon>Rosaceae</taxon>
        <taxon>Amygdaloideae</taxon>
        <taxon>Maleae</taxon>
        <taxon>Malus</taxon>
    </lineage>
</organism>
<protein>
    <submittedName>
        <fullName evidence="1">Uncharacterized protein</fullName>
    </submittedName>
</protein>